<keyword evidence="13" id="KW-1267">Proteomics identification</keyword>
<feature type="region of interest" description="Disordered" evidence="6">
    <location>
        <begin position="403"/>
        <end position="597"/>
    </location>
</feature>
<dbReference type="InterPro" id="IPR022735">
    <property type="entry name" value="bMERB_dom"/>
</dbReference>
<dbReference type="Pfam" id="PF00307">
    <property type="entry name" value="CH"/>
    <property type="match status" value="1"/>
</dbReference>
<evidence type="ECO:0000259" key="7">
    <source>
        <dbReference type="PROSITE" id="PS50021"/>
    </source>
</evidence>
<keyword evidence="3" id="KW-0967">Endosome</keyword>
<dbReference type="Ensembl" id="ENSRNOT00000100324.2">
    <property type="protein sequence ID" value="ENSRNOP00000096655.1"/>
    <property type="gene ID" value="ENSRNOG00000056038.3"/>
</dbReference>
<proteinExistence type="evidence at protein level"/>
<feature type="compositionally biased region" description="Acidic residues" evidence="6">
    <location>
        <begin position="187"/>
        <end position="196"/>
    </location>
</feature>
<keyword evidence="11" id="KW-1185">Reference proteome</keyword>
<dbReference type="SMART" id="SM00033">
    <property type="entry name" value="CH"/>
    <property type="match status" value="1"/>
</dbReference>
<dbReference type="AGR" id="RGD:1563823"/>
<evidence type="ECO:0000256" key="6">
    <source>
        <dbReference type="SAM" id="MobiDB-lite"/>
    </source>
</evidence>
<feature type="region of interest" description="Disordered" evidence="6">
    <location>
        <begin position="182"/>
        <end position="212"/>
    </location>
</feature>
<feature type="compositionally biased region" description="Basic and acidic residues" evidence="6">
    <location>
        <begin position="403"/>
        <end position="416"/>
    </location>
</feature>
<dbReference type="Pfam" id="PF12130">
    <property type="entry name" value="bMERB_dom"/>
    <property type="match status" value="1"/>
</dbReference>
<keyword evidence="2" id="KW-0597">Phosphoprotein</keyword>
<dbReference type="RGD" id="1563823">
    <property type="gene designation" value="Ehbp1l1"/>
</dbReference>
<feature type="domain" description="Calponin-homology (CH)" evidence="7">
    <location>
        <begin position="256"/>
        <end position="361"/>
    </location>
</feature>
<dbReference type="InterPro" id="IPR001715">
    <property type="entry name" value="CH_dom"/>
</dbReference>
<evidence type="ECO:0000256" key="1">
    <source>
        <dbReference type="ARBA" id="ARBA00004177"/>
    </source>
</evidence>
<dbReference type="InterPro" id="IPR019448">
    <property type="entry name" value="NT-C2"/>
</dbReference>
<evidence type="ECO:0000256" key="4">
    <source>
        <dbReference type="ARBA" id="ARBA00023054"/>
    </source>
</evidence>
<dbReference type="FunFam" id="1.10.418.10:FF:000023">
    <property type="entry name" value="EH domain-binding protein 1 isoform X1"/>
    <property type="match status" value="1"/>
</dbReference>
<dbReference type="Proteomes" id="UP000002494">
    <property type="component" value="Chromosome 1"/>
</dbReference>
<comment type="subcellular location">
    <subcellularLocation>
        <location evidence="1">Endosome</location>
    </subcellularLocation>
</comment>
<evidence type="ECO:0000313" key="11">
    <source>
        <dbReference type="Proteomes" id="UP000002494"/>
    </source>
</evidence>
<dbReference type="PROSITE" id="PS51840">
    <property type="entry name" value="C2_NT"/>
    <property type="match status" value="1"/>
</dbReference>
<reference evidence="10" key="3">
    <citation type="submission" date="2025-09" db="UniProtKB">
        <authorList>
            <consortium name="Ensembl"/>
        </authorList>
    </citation>
    <scope>IDENTIFICATION</scope>
    <source>
        <strain evidence="10">Brown Norway</strain>
    </source>
</reference>
<evidence type="ECO:0000313" key="12">
    <source>
        <dbReference type="RGD" id="1563823"/>
    </source>
</evidence>
<accession>A0A8I6AQR6</accession>
<dbReference type="GO" id="GO:0005768">
    <property type="term" value="C:endosome"/>
    <property type="evidence" value="ECO:0007669"/>
    <property type="project" value="UniProtKB-SubCell"/>
</dbReference>
<keyword evidence="4 5" id="KW-0175">Coiled coil</keyword>
<evidence type="ECO:0000256" key="5">
    <source>
        <dbReference type="SAM" id="Coils"/>
    </source>
</evidence>
<dbReference type="InterPro" id="IPR036872">
    <property type="entry name" value="CH_dom_sf"/>
</dbReference>
<dbReference type="Gene3D" id="1.10.418.10">
    <property type="entry name" value="Calponin-like domain"/>
    <property type="match status" value="1"/>
</dbReference>
<dbReference type="SUPFAM" id="SSF47576">
    <property type="entry name" value="Calponin-homology domain, CH-domain"/>
    <property type="match status" value="1"/>
</dbReference>
<evidence type="ECO:0000259" key="8">
    <source>
        <dbReference type="PROSITE" id="PS51840"/>
    </source>
</evidence>
<dbReference type="CDD" id="cd21198">
    <property type="entry name" value="CH_EHBP"/>
    <property type="match status" value="1"/>
</dbReference>
<dbReference type="AlphaFoldDB" id="A0A8I6AQR6"/>
<gene>
    <name evidence="10 12" type="primary">Ehbp1l1</name>
</gene>
<evidence type="ECO:0000259" key="9">
    <source>
        <dbReference type="PROSITE" id="PS51848"/>
    </source>
</evidence>
<dbReference type="PANTHER" id="PTHR23167:SF42">
    <property type="entry name" value="EH DOMAIN-BINDING PROTEIN 1-LIKE PROTEIN 1"/>
    <property type="match status" value="1"/>
</dbReference>
<evidence type="ECO:0000256" key="2">
    <source>
        <dbReference type="ARBA" id="ARBA00022553"/>
    </source>
</evidence>
<protein>
    <submittedName>
        <fullName evidence="10">EH domain binding protein 1-like 1</fullName>
    </submittedName>
</protein>
<feature type="compositionally biased region" description="Low complexity" evidence="6">
    <location>
        <begin position="538"/>
        <end position="555"/>
    </location>
</feature>
<evidence type="ECO:0000256" key="3">
    <source>
        <dbReference type="ARBA" id="ARBA00022753"/>
    </source>
</evidence>
<dbReference type="InterPro" id="IPR050540">
    <property type="entry name" value="F-actin_Monoox_Mical"/>
</dbReference>
<feature type="domain" description="BMERB" evidence="9">
    <location>
        <begin position="590"/>
        <end position="742"/>
    </location>
</feature>
<evidence type="ECO:0000313" key="10">
    <source>
        <dbReference type="Ensembl" id="ENSRNOP00000096655.1"/>
    </source>
</evidence>
<feature type="coiled-coil region" evidence="5">
    <location>
        <begin position="712"/>
        <end position="754"/>
    </location>
</feature>
<feature type="compositionally biased region" description="Polar residues" evidence="6">
    <location>
        <begin position="557"/>
        <end position="571"/>
    </location>
</feature>
<feature type="domain" description="C2 NT-type" evidence="8">
    <location>
        <begin position="8"/>
        <end position="157"/>
    </location>
</feature>
<feature type="compositionally biased region" description="Low complexity" evidence="6">
    <location>
        <begin position="443"/>
        <end position="453"/>
    </location>
</feature>
<dbReference type="PANTHER" id="PTHR23167">
    <property type="entry name" value="CALPONIN HOMOLOGY DOMAIN-CONTAINING PROTEIN DDB_G0272472-RELATED"/>
    <property type="match status" value="1"/>
</dbReference>
<evidence type="ECO:0007829" key="13">
    <source>
        <dbReference type="PeptideAtlas" id="A0A8I6AQR6"/>
    </source>
</evidence>
<dbReference type="PROSITE" id="PS51848">
    <property type="entry name" value="BMERB"/>
    <property type="match status" value="1"/>
</dbReference>
<dbReference type="SMART" id="SM01203">
    <property type="entry name" value="DUF3585"/>
    <property type="match status" value="1"/>
</dbReference>
<name>A0A8I6AQR6_RAT</name>
<dbReference type="Pfam" id="PF10358">
    <property type="entry name" value="NT-C2"/>
    <property type="match status" value="1"/>
</dbReference>
<organism evidence="10 11">
    <name type="scientific">Rattus norvegicus</name>
    <name type="common">Rat</name>
    <dbReference type="NCBI Taxonomy" id="10116"/>
    <lineage>
        <taxon>Eukaryota</taxon>
        <taxon>Metazoa</taxon>
        <taxon>Chordata</taxon>
        <taxon>Craniata</taxon>
        <taxon>Vertebrata</taxon>
        <taxon>Euteleostomi</taxon>
        <taxon>Mammalia</taxon>
        <taxon>Eutheria</taxon>
        <taxon>Euarchontoglires</taxon>
        <taxon>Glires</taxon>
        <taxon>Rodentia</taxon>
        <taxon>Myomorpha</taxon>
        <taxon>Muroidea</taxon>
        <taxon>Muridae</taxon>
        <taxon>Murinae</taxon>
        <taxon>Rattus</taxon>
    </lineage>
</organism>
<reference evidence="10" key="2">
    <citation type="submission" date="2025-08" db="UniProtKB">
        <authorList>
            <consortium name="Ensembl"/>
        </authorList>
    </citation>
    <scope>IDENTIFICATION</scope>
    <source>
        <strain evidence="10">Brown Norway</strain>
    </source>
</reference>
<sequence length="764" mass="84698">MTSVWKRLQRVGKRAAKFQFVACYHELVLECTKKWQPDKLVVVWTRRNRRICSKAHSWQPGIQNPYRGTVVWMVPENVDISVTLYRDPHVDQYETKEWTFIIENESKGQRKVLATVDVNLAQHAGPVPAQVPLRLRLKPKSVKVVHAELSLTLSGVLLREGRATDDDMQSLASLMSVKPSDVGNLDDFAESDEEEANGPGAPEVRAGGPQSGRGCALRLGRFPDRSRELKTLCEEEDEGHIQPQQAVIRIHSLSQPFSSQSLLEWCQEVTKGYRGVCITNFTTSWRNGLAFCAILHRFYPDKIDYFSLDPLNIKQNNKQAFDGFAALGVSRLLEPADMVLLSVPDKLIVMTYLCQIRAFCTGQELQLVQLEGGGGSGTYRVGNAQPSLPDCLNAGDLAQRLREHGAEASTEPKEAVNRGTGAIPKVASRDTDLGSSSKDGEAEVAQEAVPQEASSDGPRARSSTSPVVPTEGLVNGVGAPASVSGVRLRRSSVNGEAGPVPPPRAHGSFSHVRDADLLKKRRSRLRNSNSFSVDDQDSGTAVGAGPAGSGAVEGPNPDSSLDSGTLTATAPQQPPSGNPPTEESSPNPGEEAGQQRFQDTSQYVCAELQALEQEQGQIDGRAAEVEKQLRSLMESGANRLQEELLIQEWFTLVNKKNALIRRQDQLQLLIEEQDLERRFELLSRELRAMLAIEEWQKTVAQQHREQLLLEELVSLVNQRDELVRDLDQKERIALEEDERLERGLEQRRRKVSRQLSRRERCTLS</sequence>
<reference evidence="10" key="1">
    <citation type="submission" date="2024-01" db="EMBL/GenBank/DDBJ databases">
        <title>GRCr8: a new rat reference genome assembly contstructed from accurate long reads and long range scaffolding.</title>
        <authorList>
            <person name="Doris P.A."/>
            <person name="Kalbfleisch T."/>
            <person name="Li K."/>
            <person name="Howe K."/>
            <person name="Wood J."/>
        </authorList>
    </citation>
    <scope>NUCLEOTIDE SEQUENCE [LARGE SCALE GENOMIC DNA]</scope>
    <source>
        <strain evidence="10">Brown Norway</strain>
    </source>
</reference>
<dbReference type="GeneTree" id="ENSGT00940000161027"/>
<dbReference type="PROSITE" id="PS50021">
    <property type="entry name" value="CH"/>
    <property type="match status" value="1"/>
</dbReference>